<evidence type="ECO:0000259" key="2">
    <source>
        <dbReference type="Pfam" id="PF13556"/>
    </source>
</evidence>
<dbReference type="SUPFAM" id="SSF46689">
    <property type="entry name" value="Homeodomain-like"/>
    <property type="match status" value="1"/>
</dbReference>
<accession>A0A2J8B0P4</accession>
<dbReference type="Proteomes" id="UP000236394">
    <property type="component" value="Unassembled WGS sequence"/>
</dbReference>
<protein>
    <recommendedName>
        <fullName evidence="6">PucR family transcriptional regulator</fullName>
    </recommendedName>
</protein>
<dbReference type="InterPro" id="IPR025736">
    <property type="entry name" value="PucR_C-HTH_dom"/>
</dbReference>
<sequence>MMTCCDLGGNAMEKMIRCVEKAAEFTGLVCGIIDNTGKVLICSDDSLTNSDDHFAREFLLSGNDFAVSGRSCYRSFTDSLGNEYVCFMQGTDDHSQAYLNLLTGWVSESIYDANTEVNREALLKNILLENELPGDIPLKAREFKIPYAARRVALLVHLPHQTPMENLNVLRQLVNDQRTDFLLSMDESNVVVLKEIAAESYKQVEGLAKDILAAFKDADPESKISIGVGMPADTLRECAKSYREASLALTVGTIFDQETPIMYYDKLGLGRLIYQLPATLCYMFLDEVFPNDAYENLDSETLLTINKFFENNLNGSETARQLFVHRNTLVYRLDKVQKITNLDLRNFDDAVLFKLAAMVRQYLERQNGLNYDRANRWWQHN</sequence>
<dbReference type="InterPro" id="IPR041522">
    <property type="entry name" value="CdaR_GGDEF"/>
</dbReference>
<dbReference type="InterPro" id="IPR051448">
    <property type="entry name" value="CdaR-like_regulators"/>
</dbReference>
<dbReference type="InterPro" id="IPR009057">
    <property type="entry name" value="Homeodomain-like_sf"/>
</dbReference>
<reference evidence="5" key="1">
    <citation type="submission" date="2017-04" db="EMBL/GenBank/DDBJ databases">
        <authorList>
            <person name="Bumgarner R.E."/>
            <person name="Fredricks D.N."/>
            <person name="Srinivasan S."/>
        </authorList>
    </citation>
    <scope>NUCLEOTIDE SEQUENCE [LARGE SCALE GENOMIC DNA]</scope>
    <source>
        <strain evidence="5">KA00405</strain>
    </source>
</reference>
<organism evidence="4 5">
    <name type="scientific">Mageeibacillus indolicus</name>
    <dbReference type="NCBI Taxonomy" id="884684"/>
    <lineage>
        <taxon>Bacteria</taxon>
        <taxon>Bacillati</taxon>
        <taxon>Bacillota</taxon>
        <taxon>Clostridia</taxon>
        <taxon>Eubacteriales</taxon>
        <taxon>Oscillospiraceae</taxon>
        <taxon>Mageeibacillus</taxon>
    </lineage>
</organism>
<evidence type="ECO:0008006" key="6">
    <source>
        <dbReference type="Google" id="ProtNLM"/>
    </source>
</evidence>
<proteinExistence type="inferred from homology"/>
<dbReference type="InterPro" id="IPR042070">
    <property type="entry name" value="PucR_C-HTH_sf"/>
</dbReference>
<dbReference type="EMBL" id="NBZD01000003">
    <property type="protein sequence ID" value="PNH18325.1"/>
    <property type="molecule type" value="Genomic_DNA"/>
</dbReference>
<evidence type="ECO:0000313" key="4">
    <source>
        <dbReference type="EMBL" id="PNH18325.1"/>
    </source>
</evidence>
<evidence type="ECO:0000313" key="5">
    <source>
        <dbReference type="Proteomes" id="UP000236394"/>
    </source>
</evidence>
<dbReference type="PANTHER" id="PTHR33744">
    <property type="entry name" value="CARBOHYDRATE DIACID REGULATOR"/>
    <property type="match status" value="1"/>
</dbReference>
<dbReference type="AlphaFoldDB" id="A0A2J8B0P4"/>
<name>A0A2J8B0P4_9FIRM</name>
<dbReference type="Pfam" id="PF13556">
    <property type="entry name" value="HTH_30"/>
    <property type="match status" value="1"/>
</dbReference>
<comment type="caution">
    <text evidence="4">The sequence shown here is derived from an EMBL/GenBank/DDBJ whole genome shotgun (WGS) entry which is preliminary data.</text>
</comment>
<gene>
    <name evidence="4" type="ORF">B7R76_05635</name>
</gene>
<dbReference type="Pfam" id="PF17853">
    <property type="entry name" value="GGDEF_2"/>
    <property type="match status" value="1"/>
</dbReference>
<evidence type="ECO:0000256" key="1">
    <source>
        <dbReference type="ARBA" id="ARBA00006754"/>
    </source>
</evidence>
<feature type="domain" description="PucR C-terminal helix-turn-helix" evidence="2">
    <location>
        <begin position="303"/>
        <end position="356"/>
    </location>
</feature>
<evidence type="ECO:0000259" key="3">
    <source>
        <dbReference type="Pfam" id="PF17853"/>
    </source>
</evidence>
<dbReference type="Gene3D" id="1.10.10.2840">
    <property type="entry name" value="PucR C-terminal helix-turn-helix domain"/>
    <property type="match status" value="1"/>
</dbReference>
<comment type="similarity">
    <text evidence="1">Belongs to the CdaR family.</text>
</comment>
<feature type="domain" description="CdaR GGDEF-like" evidence="3">
    <location>
        <begin position="135"/>
        <end position="251"/>
    </location>
</feature>